<evidence type="ECO:0000259" key="6">
    <source>
        <dbReference type="PROSITE" id="PS50089"/>
    </source>
</evidence>
<dbReference type="GeneTree" id="ENSGT00940000159470"/>
<gene>
    <name evidence="7" type="primary">RNF214</name>
</gene>
<feature type="compositionally biased region" description="Basic and acidic residues" evidence="5">
    <location>
        <begin position="91"/>
        <end position="104"/>
    </location>
</feature>
<evidence type="ECO:0000256" key="2">
    <source>
        <dbReference type="ARBA" id="ARBA00022771"/>
    </source>
</evidence>
<evidence type="ECO:0000256" key="1">
    <source>
        <dbReference type="ARBA" id="ARBA00022723"/>
    </source>
</evidence>
<dbReference type="GO" id="GO:0008270">
    <property type="term" value="F:zinc ion binding"/>
    <property type="evidence" value="ECO:0007669"/>
    <property type="project" value="UniProtKB-KW"/>
</dbReference>
<organism evidence="7 8">
    <name type="scientific">Leptobrachium leishanense</name>
    <name type="common">Leishan spiny toad</name>
    <dbReference type="NCBI Taxonomy" id="445787"/>
    <lineage>
        <taxon>Eukaryota</taxon>
        <taxon>Metazoa</taxon>
        <taxon>Chordata</taxon>
        <taxon>Craniata</taxon>
        <taxon>Vertebrata</taxon>
        <taxon>Euteleostomi</taxon>
        <taxon>Amphibia</taxon>
        <taxon>Batrachia</taxon>
        <taxon>Anura</taxon>
        <taxon>Pelobatoidea</taxon>
        <taxon>Megophryidae</taxon>
        <taxon>Leptobrachium</taxon>
    </lineage>
</organism>
<keyword evidence="1" id="KW-0479">Metal-binding</keyword>
<keyword evidence="8" id="KW-1185">Reference proteome</keyword>
<feature type="compositionally biased region" description="Basic and acidic residues" evidence="5">
    <location>
        <begin position="111"/>
        <end position="153"/>
    </location>
</feature>
<proteinExistence type="predicted"/>
<evidence type="ECO:0000256" key="5">
    <source>
        <dbReference type="SAM" id="MobiDB-lite"/>
    </source>
</evidence>
<dbReference type="InterPro" id="IPR001841">
    <property type="entry name" value="Znf_RING"/>
</dbReference>
<protein>
    <submittedName>
        <fullName evidence="7">Ring finger protein 214</fullName>
    </submittedName>
</protein>
<accession>A0A8C5WIY7</accession>
<reference evidence="7" key="2">
    <citation type="submission" date="2025-09" db="UniProtKB">
        <authorList>
            <consortium name="Ensembl"/>
        </authorList>
    </citation>
    <scope>IDENTIFICATION</scope>
</reference>
<evidence type="ECO:0000313" key="8">
    <source>
        <dbReference type="Proteomes" id="UP000694569"/>
    </source>
</evidence>
<dbReference type="SUPFAM" id="SSF57850">
    <property type="entry name" value="RING/U-box"/>
    <property type="match status" value="1"/>
</dbReference>
<name>A0A8C5WIY7_9ANUR</name>
<dbReference type="OrthoDB" id="9834380at2759"/>
<feature type="domain" description="RING-type" evidence="6">
    <location>
        <begin position="477"/>
        <end position="518"/>
    </location>
</feature>
<dbReference type="PROSITE" id="PS50089">
    <property type="entry name" value="ZF_RING_2"/>
    <property type="match status" value="1"/>
</dbReference>
<dbReference type="InterPro" id="IPR013083">
    <property type="entry name" value="Znf_RING/FYVE/PHD"/>
</dbReference>
<dbReference type="AlphaFoldDB" id="A0A8C5WIY7"/>
<dbReference type="Pfam" id="PF24905">
    <property type="entry name" value="TTC3_9th"/>
    <property type="match status" value="1"/>
</dbReference>
<evidence type="ECO:0000256" key="4">
    <source>
        <dbReference type="PROSITE-ProRule" id="PRU00175"/>
    </source>
</evidence>
<dbReference type="Ensembl" id="ENSLLET00000043534.1">
    <property type="protein sequence ID" value="ENSLLEP00000041856.1"/>
    <property type="gene ID" value="ENSLLEG00000026625.1"/>
</dbReference>
<dbReference type="PANTHER" id="PTHR15727">
    <property type="entry name" value="RING FINGER PROTEIN 214"/>
    <property type="match status" value="1"/>
</dbReference>
<dbReference type="GO" id="GO:0004842">
    <property type="term" value="F:ubiquitin-protein transferase activity"/>
    <property type="evidence" value="ECO:0007669"/>
    <property type="project" value="TreeGrafter"/>
</dbReference>
<evidence type="ECO:0000256" key="3">
    <source>
        <dbReference type="ARBA" id="ARBA00022833"/>
    </source>
</evidence>
<sequence>MPGACAMAEGDTSHRDGLENQEWHGTLNPSVSVQTEHWRQDAQTVTDGDVDRVLRELLNHRDRLKDSYQEVLDKQTQAEKQLQVQIKQLKQKRDEEINRHRDTVKAIQDGNVKKEETKKKMEKEKKEQAQKEQDLNSDLEKTQTKSDRLKQERNEMEKKIQSLLEEQTHEKEEWDLELASLRKLEEEVTQGVKEENDRAVAAEVLALESRRDLLIITLEGGESEAEVTLSLLRVATPSLEWIQLKQKWEARLVGIQQMKANLWDQFASHIQEVKNGAKLSSLPSISAPSLPHPPCDPNLLLQRIALAPQLPAQQPAILRDLFHLQPQLPKALACQTSPPLVQIPGQLGVISRLPKAASAFPSSLGNDHPAPPAPDKLGELLEKLHVRFPQCTKSQLTGIMQQIKVTRGTLSGLTVEELCQHVAARLKEADVGVGMLLSAGGPTPPYRAPQGIPAFMPPAQMAFTGLPQQLPTPFKLCLICQERVLPLDLKPMSCNHILHKQCVPFWSLANQKASCPFCPTRR</sequence>
<evidence type="ECO:0000313" key="7">
    <source>
        <dbReference type="Ensembl" id="ENSLLEP00000041856.1"/>
    </source>
</evidence>
<dbReference type="PANTHER" id="PTHR15727:SF3">
    <property type="entry name" value="RING FINGER PROTEIN 214"/>
    <property type="match status" value="1"/>
</dbReference>
<reference evidence="7" key="1">
    <citation type="submission" date="2025-08" db="UniProtKB">
        <authorList>
            <consortium name="Ensembl"/>
        </authorList>
    </citation>
    <scope>IDENTIFICATION</scope>
</reference>
<dbReference type="SMART" id="SM00184">
    <property type="entry name" value="RING"/>
    <property type="match status" value="1"/>
</dbReference>
<dbReference type="InterPro" id="IPR056870">
    <property type="entry name" value="TTC3/DZIP3/RBM44-like_helical"/>
</dbReference>
<feature type="compositionally biased region" description="Basic and acidic residues" evidence="5">
    <location>
        <begin position="11"/>
        <end position="21"/>
    </location>
</feature>
<feature type="region of interest" description="Disordered" evidence="5">
    <location>
        <begin position="89"/>
        <end position="153"/>
    </location>
</feature>
<dbReference type="Proteomes" id="UP000694569">
    <property type="component" value="Unplaced"/>
</dbReference>
<keyword evidence="2 4" id="KW-0863">Zinc-finger</keyword>
<dbReference type="InterPro" id="IPR056872">
    <property type="entry name" value="TTC3/DZIP3-like_helical"/>
</dbReference>
<feature type="region of interest" description="Disordered" evidence="5">
    <location>
        <begin position="1"/>
        <end position="21"/>
    </location>
</feature>
<keyword evidence="3" id="KW-0862">Zinc</keyword>
<dbReference type="Pfam" id="PF24525">
    <property type="entry name" value="TTC3"/>
    <property type="match status" value="1"/>
</dbReference>
<dbReference type="Gene3D" id="3.30.40.10">
    <property type="entry name" value="Zinc/RING finger domain, C3HC4 (zinc finger)"/>
    <property type="match status" value="1"/>
</dbReference>